<dbReference type="InterPro" id="IPR050167">
    <property type="entry name" value="Ser_Thr_protein_kinase"/>
</dbReference>
<dbReference type="VEuPathDB" id="TrichDB:TRFO_32855"/>
<organism evidence="6 7">
    <name type="scientific">Tritrichomonas foetus</name>
    <dbReference type="NCBI Taxonomy" id="1144522"/>
    <lineage>
        <taxon>Eukaryota</taxon>
        <taxon>Metamonada</taxon>
        <taxon>Parabasalia</taxon>
        <taxon>Tritrichomonadida</taxon>
        <taxon>Tritrichomonadidae</taxon>
        <taxon>Tritrichomonas</taxon>
    </lineage>
</organism>
<evidence type="ECO:0000259" key="5">
    <source>
        <dbReference type="PROSITE" id="PS50011"/>
    </source>
</evidence>
<accession>A0A1J4JNZ5</accession>
<evidence type="ECO:0000313" key="7">
    <source>
        <dbReference type="Proteomes" id="UP000179807"/>
    </source>
</evidence>
<evidence type="ECO:0000256" key="4">
    <source>
        <dbReference type="SAM" id="Coils"/>
    </source>
</evidence>
<keyword evidence="2 3" id="KW-0067">ATP-binding</keyword>
<dbReference type="InterPro" id="IPR026906">
    <property type="entry name" value="LRR_5"/>
</dbReference>
<dbReference type="InterPro" id="IPR000719">
    <property type="entry name" value="Prot_kinase_dom"/>
</dbReference>
<dbReference type="Pfam" id="PF00069">
    <property type="entry name" value="Pkinase"/>
    <property type="match status" value="1"/>
</dbReference>
<dbReference type="GO" id="GO:0004672">
    <property type="term" value="F:protein kinase activity"/>
    <property type="evidence" value="ECO:0007669"/>
    <property type="project" value="InterPro"/>
</dbReference>
<dbReference type="RefSeq" id="XP_068353586.1">
    <property type="nucleotide sequence ID" value="XM_068508727.1"/>
</dbReference>
<dbReference type="SUPFAM" id="SSF56112">
    <property type="entry name" value="Protein kinase-like (PK-like)"/>
    <property type="match status" value="1"/>
</dbReference>
<dbReference type="SMART" id="SM00220">
    <property type="entry name" value="S_TKc"/>
    <property type="match status" value="1"/>
</dbReference>
<comment type="caution">
    <text evidence="6">The sequence shown here is derived from an EMBL/GenBank/DDBJ whole genome shotgun (WGS) entry which is preliminary data.</text>
</comment>
<dbReference type="InterPro" id="IPR011009">
    <property type="entry name" value="Kinase-like_dom_sf"/>
</dbReference>
<dbReference type="GO" id="GO:0005524">
    <property type="term" value="F:ATP binding"/>
    <property type="evidence" value="ECO:0007669"/>
    <property type="project" value="UniProtKB-UniRule"/>
</dbReference>
<dbReference type="Gene3D" id="1.10.510.10">
    <property type="entry name" value="Transferase(Phosphotransferase) domain 1"/>
    <property type="match status" value="1"/>
</dbReference>
<protein>
    <recommendedName>
        <fullName evidence="5">Protein kinase domain-containing protein</fullName>
    </recommendedName>
</protein>
<proteinExistence type="predicted"/>
<dbReference type="InterPro" id="IPR008271">
    <property type="entry name" value="Ser/Thr_kinase_AS"/>
</dbReference>
<dbReference type="GO" id="GO:0007165">
    <property type="term" value="P:signal transduction"/>
    <property type="evidence" value="ECO:0007669"/>
    <property type="project" value="TreeGrafter"/>
</dbReference>
<dbReference type="AlphaFoldDB" id="A0A1J4JNZ5"/>
<dbReference type="Proteomes" id="UP000179807">
    <property type="component" value="Unassembled WGS sequence"/>
</dbReference>
<evidence type="ECO:0000313" key="6">
    <source>
        <dbReference type="EMBL" id="OHT00450.1"/>
    </source>
</evidence>
<feature type="domain" description="Protein kinase" evidence="5">
    <location>
        <begin position="452"/>
        <end position="727"/>
    </location>
</feature>
<dbReference type="Pfam" id="PF13306">
    <property type="entry name" value="LRR_5"/>
    <property type="match status" value="2"/>
</dbReference>
<name>A0A1J4JNZ5_9EUKA</name>
<dbReference type="Gene3D" id="3.30.200.20">
    <property type="entry name" value="Phosphorylase Kinase, domain 1"/>
    <property type="match status" value="1"/>
</dbReference>
<dbReference type="InterPro" id="IPR032675">
    <property type="entry name" value="LRR_dom_sf"/>
</dbReference>
<dbReference type="PANTHER" id="PTHR23257:SF963">
    <property type="entry name" value="AT08303P"/>
    <property type="match status" value="1"/>
</dbReference>
<dbReference type="GeneID" id="94843431"/>
<keyword evidence="4" id="KW-0175">Coiled coil</keyword>
<dbReference type="GO" id="GO:0005737">
    <property type="term" value="C:cytoplasm"/>
    <property type="evidence" value="ECO:0007669"/>
    <property type="project" value="TreeGrafter"/>
</dbReference>
<feature type="coiled-coil region" evidence="4">
    <location>
        <begin position="334"/>
        <end position="409"/>
    </location>
</feature>
<evidence type="ECO:0000256" key="3">
    <source>
        <dbReference type="PROSITE-ProRule" id="PRU10141"/>
    </source>
</evidence>
<reference evidence="6" key="1">
    <citation type="submission" date="2016-10" db="EMBL/GenBank/DDBJ databases">
        <authorList>
            <person name="Benchimol M."/>
            <person name="Almeida L.G."/>
            <person name="Vasconcelos A.T."/>
            <person name="Perreira-Neves A."/>
            <person name="Rosa I.A."/>
            <person name="Tasca T."/>
            <person name="Bogo M.R."/>
            <person name="de Souza W."/>
        </authorList>
    </citation>
    <scope>NUCLEOTIDE SEQUENCE [LARGE SCALE GENOMIC DNA]</scope>
    <source>
        <strain evidence="6">K</strain>
    </source>
</reference>
<dbReference type="PROSITE" id="PS00107">
    <property type="entry name" value="PROTEIN_KINASE_ATP"/>
    <property type="match status" value="1"/>
</dbReference>
<dbReference type="EMBL" id="MLAK01000954">
    <property type="protein sequence ID" value="OHT00450.1"/>
    <property type="molecule type" value="Genomic_DNA"/>
</dbReference>
<dbReference type="Gene3D" id="3.80.10.10">
    <property type="entry name" value="Ribonuclease Inhibitor"/>
    <property type="match status" value="1"/>
</dbReference>
<keyword evidence="1 3" id="KW-0547">Nucleotide-binding</keyword>
<dbReference type="PROSITE" id="PS50011">
    <property type="entry name" value="PROTEIN_KINASE_DOM"/>
    <property type="match status" value="1"/>
</dbReference>
<sequence>MSTLYQNGVTYRLNLSMNTAIVVQSPDAEGDITIPRSVYILTNEFIVKEIGQCSFENNRNLYSLFFDSDSEVEIIRENAFRNSSIKNIMFSPKLKKLERAWCAGSYSLSSVIVSQLNKYFVSERGAVLSKSREKLYFVSRNQPSYTVSNTVRKICSFAFNGSNIGNISFKNNSILENIKESAFEMCKNIKSLSLPPSIRYLRYRAFRSSGCETITSDTESIEICAECFRECRLKVLSLPKMRNLSINRRTFLDISENFKLVIPEGISNPILKQIQNFDKPIKVEYIKTNNISYIPQTSQFKPFTPISQPIKPLNMHNKYEDCELPEDNHSLKDRKAEFKKIGEYENRIQELIKENQRLIKENKDNKILKKEIESKEELLNKIQFLTHENEKLRNKLEYIFKQVKQTKENERNRRNLFDSEDYDEPFTNINNTIICFHQEPTMVISNEEISKCRKIEKIGEGATSKVVKVALEKEHKIVENQIFALKIFKNFKNFTFRDQQNFVREIEIMSNLHHPCILKIHGFNFGFDNNETDHLTGKSKIKNKKKCYPSILLSYQPTTLAEEIESLTNTEKVISILEIVLGMRYIQEKCHLIHRDLKPNNILMNSKHHIRISDFGVTTETERSSLMTKGVGTFQYMAPEILNEEDNYNEKVDQYSFGIVLFFILMNGKLPKFKMSEVSTGKLFPIPNSLPKFAQNLIINCCSFSPVERPTFSSILSTITNNNYSFFDDVDFTAIKNRHSYLLIKESLTK</sequence>
<dbReference type="InterPro" id="IPR017441">
    <property type="entry name" value="Protein_kinase_ATP_BS"/>
</dbReference>
<keyword evidence="7" id="KW-1185">Reference proteome</keyword>
<feature type="binding site" evidence="3">
    <location>
        <position position="486"/>
    </location>
    <ligand>
        <name>ATP</name>
        <dbReference type="ChEBI" id="CHEBI:30616"/>
    </ligand>
</feature>
<dbReference type="PROSITE" id="PS00108">
    <property type="entry name" value="PROTEIN_KINASE_ST"/>
    <property type="match status" value="1"/>
</dbReference>
<dbReference type="PANTHER" id="PTHR23257">
    <property type="entry name" value="SERINE-THREONINE PROTEIN KINASE"/>
    <property type="match status" value="1"/>
</dbReference>
<gene>
    <name evidence="6" type="ORF">TRFO_32855</name>
</gene>
<evidence type="ECO:0000256" key="1">
    <source>
        <dbReference type="ARBA" id="ARBA00022741"/>
    </source>
</evidence>
<evidence type="ECO:0000256" key="2">
    <source>
        <dbReference type="ARBA" id="ARBA00022840"/>
    </source>
</evidence>